<keyword evidence="2" id="KW-1185">Reference proteome</keyword>
<accession>A0ABQ3J747</accession>
<sequence>MMGLGYDIPAIALRRTATNAAPAPFSPASLSPSVFFDPSRRSGLFQDFAGTISVTADNQPIGRWQDMSGNGHDLGQAVSAARPTYRTDGSLHWVETDGVDDALKTATVFDVANPVTMVLGYQMLSTSGTARVNIAEISQSSTNGMSVGVRPNIDRLQYYSRMSAQGVSATNVASPTVWGHHDKHVVTLQASDGDVIVRLDGEIVIDAPQVLAQQSIAAQPLRVGLGAVTASIPGAFRLYGLQVWTASATQPDEPQIALLEAWMAAKTGVKL</sequence>
<organism evidence="1 2">
    <name type="scientific">Aliiroseovarius zhejiangensis</name>
    <dbReference type="NCBI Taxonomy" id="1632025"/>
    <lineage>
        <taxon>Bacteria</taxon>
        <taxon>Pseudomonadati</taxon>
        <taxon>Pseudomonadota</taxon>
        <taxon>Alphaproteobacteria</taxon>
        <taxon>Rhodobacterales</taxon>
        <taxon>Paracoccaceae</taxon>
        <taxon>Aliiroseovarius</taxon>
    </lineage>
</organism>
<dbReference type="RefSeq" id="WP_191287503.1">
    <property type="nucleotide sequence ID" value="NZ_BNCH01000010.1"/>
</dbReference>
<evidence type="ECO:0008006" key="3">
    <source>
        <dbReference type="Google" id="ProtNLM"/>
    </source>
</evidence>
<protein>
    <recommendedName>
        <fullName evidence="3">LamG domain-containing protein</fullName>
    </recommendedName>
</protein>
<proteinExistence type="predicted"/>
<reference evidence="2" key="1">
    <citation type="journal article" date="2019" name="Int. J. Syst. Evol. Microbiol.">
        <title>The Global Catalogue of Microorganisms (GCM) 10K type strain sequencing project: providing services to taxonomists for standard genome sequencing and annotation.</title>
        <authorList>
            <consortium name="The Broad Institute Genomics Platform"/>
            <consortium name="The Broad Institute Genome Sequencing Center for Infectious Disease"/>
            <person name="Wu L."/>
            <person name="Ma J."/>
        </authorList>
    </citation>
    <scope>NUCLEOTIDE SEQUENCE [LARGE SCALE GENOMIC DNA]</scope>
    <source>
        <strain evidence="2">KCTC 42443</strain>
    </source>
</reference>
<evidence type="ECO:0000313" key="1">
    <source>
        <dbReference type="EMBL" id="GHF08119.1"/>
    </source>
</evidence>
<gene>
    <name evidence="1" type="ORF">GCM10016455_31450</name>
</gene>
<dbReference type="Proteomes" id="UP000609802">
    <property type="component" value="Unassembled WGS sequence"/>
</dbReference>
<comment type="caution">
    <text evidence="1">The sequence shown here is derived from an EMBL/GenBank/DDBJ whole genome shotgun (WGS) entry which is preliminary data.</text>
</comment>
<dbReference type="EMBL" id="BNCH01000010">
    <property type="protein sequence ID" value="GHF08119.1"/>
    <property type="molecule type" value="Genomic_DNA"/>
</dbReference>
<name>A0ABQ3J747_9RHOB</name>
<evidence type="ECO:0000313" key="2">
    <source>
        <dbReference type="Proteomes" id="UP000609802"/>
    </source>
</evidence>